<evidence type="ECO:0000256" key="1">
    <source>
        <dbReference type="ARBA" id="ARBA00004123"/>
    </source>
</evidence>
<dbReference type="PANTHER" id="PTHR14052">
    <property type="entry name" value="ORIGIN RECOGNITION COMPLEX SUBUNIT 2"/>
    <property type="match status" value="1"/>
</dbReference>
<dbReference type="InterPro" id="IPR007220">
    <property type="entry name" value="ORC2"/>
</dbReference>
<keyword evidence="3 5" id="KW-0235">DNA replication</keyword>
<dbReference type="Pfam" id="PF24882">
    <property type="entry name" value="WHD_ORC2"/>
    <property type="match status" value="1"/>
</dbReference>
<comment type="similarity">
    <text evidence="2 5">Belongs to the ORC2 family.</text>
</comment>
<dbReference type="GO" id="GO:0003688">
    <property type="term" value="F:DNA replication origin binding"/>
    <property type="evidence" value="ECO:0007669"/>
    <property type="project" value="UniProtKB-UniRule"/>
</dbReference>
<dbReference type="Proteomes" id="UP000191024">
    <property type="component" value="Chromosome C"/>
</dbReference>
<evidence type="ECO:0000259" key="8">
    <source>
        <dbReference type="Pfam" id="PF24882"/>
    </source>
</evidence>
<name>A0A1G4J2U7_9SACH</name>
<dbReference type="GO" id="GO:0006260">
    <property type="term" value="P:DNA replication"/>
    <property type="evidence" value="ECO:0007669"/>
    <property type="project" value="UniProtKB-UniRule"/>
</dbReference>
<feature type="domain" description="Origin recognition complex subunit 2 winged-helix" evidence="8">
    <location>
        <begin position="493"/>
        <end position="554"/>
    </location>
</feature>
<evidence type="ECO:0000256" key="2">
    <source>
        <dbReference type="ARBA" id="ARBA00007421"/>
    </source>
</evidence>
<reference evidence="10" key="1">
    <citation type="submission" date="2016-03" db="EMBL/GenBank/DDBJ databases">
        <authorList>
            <person name="Devillers H."/>
        </authorList>
    </citation>
    <scope>NUCLEOTIDE SEQUENCE [LARGE SCALE GENOMIC DNA]</scope>
</reference>
<dbReference type="InterPro" id="IPR056773">
    <property type="entry name" value="WHD_ORC2"/>
</dbReference>
<evidence type="ECO:0000256" key="4">
    <source>
        <dbReference type="ARBA" id="ARBA00023242"/>
    </source>
</evidence>
<evidence type="ECO:0000256" key="5">
    <source>
        <dbReference type="RuleBase" id="RU368084"/>
    </source>
</evidence>
<evidence type="ECO:0000259" key="7">
    <source>
        <dbReference type="Pfam" id="PF04084"/>
    </source>
</evidence>
<evidence type="ECO:0000256" key="6">
    <source>
        <dbReference type="SAM" id="MobiDB-lite"/>
    </source>
</evidence>
<accession>A0A1G4J2U7</accession>
<keyword evidence="10" id="KW-1185">Reference proteome</keyword>
<dbReference type="GO" id="GO:0005664">
    <property type="term" value="C:nuclear origin of replication recognition complex"/>
    <property type="evidence" value="ECO:0007669"/>
    <property type="project" value="UniProtKB-UniRule"/>
</dbReference>
<feature type="region of interest" description="Disordered" evidence="6">
    <location>
        <begin position="22"/>
        <end position="116"/>
    </location>
</feature>
<dbReference type="OrthoDB" id="346673at2759"/>
<sequence length="565" mass="64801">MSEAPDGNLEYSQDIVSHVDLKRGLQTTQNGSRRAGNSFRVNNDKPANYKGTGRAGSRSPHKRQRSSGVERMETVRDELEKTPTKRRSPETPKRRGRPKKVKLELEDELEDDEEHSAVPKIEDTDFKLDESPVKTPRVFASPSKSPSKPILTQSPFKITLNKNFVPTRLPTENDYQAPPERHLTYFFDGFEGYIDQKKPIRKSKKSTHSMAMAPMVTRQQYSLITSVLNSVLHRSRKAKLREIQETMFPQFWFELTQGFSLLFYGVGSKKQLLEDFALKFLSRKLALQLPEVQESSANSTFEGVPCVIVNGYNPTCNYRDVFHSISQIMLPQELSKTETKYWSNHVELQMNKMIEVYQDMPLDVRLILLVHNIDGPALRKDVFQNILSFVSRVRQIALVASADHIHAPLLWDHVRTQNYNFVFHDVTNYENYAIETSFGDAMKIGRSDQGTGAEGARYVLESLTVNSKRMFKLLIENQLASMKSHKKTQATTRGSNPHGIEFKQFYHMCAAEFIASNEISLRTMLREFIEHKMTVISKDRSGVESIYVPYTFAEMEALLRDVLDL</sequence>
<dbReference type="STRING" id="1230905.A0A1G4J2U7"/>
<feature type="compositionally biased region" description="Acidic residues" evidence="6">
    <location>
        <begin position="105"/>
        <end position="114"/>
    </location>
</feature>
<gene>
    <name evidence="9" type="ORF">LAMI_0C05424G</name>
</gene>
<organism evidence="9 10">
    <name type="scientific">Lachancea mirantina</name>
    <dbReference type="NCBI Taxonomy" id="1230905"/>
    <lineage>
        <taxon>Eukaryota</taxon>
        <taxon>Fungi</taxon>
        <taxon>Dikarya</taxon>
        <taxon>Ascomycota</taxon>
        <taxon>Saccharomycotina</taxon>
        <taxon>Saccharomycetes</taxon>
        <taxon>Saccharomycetales</taxon>
        <taxon>Saccharomycetaceae</taxon>
        <taxon>Lachancea</taxon>
    </lineage>
</organism>
<dbReference type="InterPro" id="IPR056772">
    <property type="entry name" value="RecA-like_ORC2"/>
</dbReference>
<evidence type="ECO:0000256" key="3">
    <source>
        <dbReference type="ARBA" id="ARBA00022705"/>
    </source>
</evidence>
<dbReference type="PANTHER" id="PTHR14052:SF0">
    <property type="entry name" value="ORIGIN RECOGNITION COMPLEX SUBUNIT 2"/>
    <property type="match status" value="1"/>
</dbReference>
<comment type="subcellular location">
    <subcellularLocation>
        <location evidence="1 5">Nucleus</location>
    </subcellularLocation>
</comment>
<evidence type="ECO:0000313" key="10">
    <source>
        <dbReference type="Proteomes" id="UP000191024"/>
    </source>
</evidence>
<proteinExistence type="inferred from homology"/>
<keyword evidence="4 5" id="KW-0539">Nucleus</keyword>
<feature type="compositionally biased region" description="Basic and acidic residues" evidence="6">
    <location>
        <begin position="68"/>
        <end position="93"/>
    </location>
</feature>
<protein>
    <recommendedName>
        <fullName evidence="5">Origin recognition complex subunit 2</fullName>
    </recommendedName>
</protein>
<comment type="subunit">
    <text evidence="5">Component of the origin recognition complex (ORC).</text>
</comment>
<dbReference type="AlphaFoldDB" id="A0A1G4J2U7"/>
<evidence type="ECO:0000313" key="9">
    <source>
        <dbReference type="EMBL" id="SCU83935.1"/>
    </source>
</evidence>
<dbReference type="EMBL" id="LT598466">
    <property type="protein sequence ID" value="SCU83935.1"/>
    <property type="molecule type" value="Genomic_DNA"/>
</dbReference>
<feature type="domain" description="Origin recognition complex subunit 2 RecA-like" evidence="7">
    <location>
        <begin position="237"/>
        <end position="426"/>
    </location>
</feature>
<dbReference type="Pfam" id="PF04084">
    <property type="entry name" value="RecA-like_ORC2"/>
    <property type="match status" value="1"/>
</dbReference>
<comment type="function">
    <text evidence="5">Component of the origin recognition complex (ORC) that binds origins of replication. DNA-binding is ATP-dependent. ORC is required to assemble the pre-replication complex necessary to initiate DNA replication.</text>
</comment>